<dbReference type="Gene3D" id="1.20.140.10">
    <property type="entry name" value="Butyryl-CoA Dehydrogenase, subunit A, domain 3"/>
    <property type="match status" value="1"/>
</dbReference>
<dbReference type="FunFam" id="2.40.110.10:FF:000001">
    <property type="entry name" value="Acyl-CoA dehydrogenase, mitochondrial"/>
    <property type="match status" value="1"/>
</dbReference>
<dbReference type="InterPro" id="IPR006091">
    <property type="entry name" value="Acyl-CoA_Oxase/DH_mid-dom"/>
</dbReference>
<comment type="pathway">
    <text evidence="15">Amino-acid degradation; L-isoleucine degradation.</text>
</comment>
<keyword evidence="8 27" id="KW-0274">FAD</keyword>
<dbReference type="InterPro" id="IPR006089">
    <property type="entry name" value="Acyl-CoA_DH_CS"/>
</dbReference>
<comment type="catalytic activity">
    <reaction evidence="23">
        <text>butanoyl-CoA + oxidized [electron-transfer flavoprotein] + H(+) = (2E)-butenoyl-CoA + reduced [electron-transfer flavoprotein]</text>
        <dbReference type="Rhea" id="RHEA:24004"/>
        <dbReference type="Rhea" id="RHEA-COMP:10685"/>
        <dbReference type="Rhea" id="RHEA-COMP:10686"/>
        <dbReference type="ChEBI" id="CHEBI:15378"/>
        <dbReference type="ChEBI" id="CHEBI:57332"/>
        <dbReference type="ChEBI" id="CHEBI:57371"/>
        <dbReference type="ChEBI" id="CHEBI:57692"/>
        <dbReference type="ChEBI" id="CHEBI:58307"/>
    </reaction>
    <physiologicalReaction direction="left-to-right" evidence="23">
        <dbReference type="Rhea" id="RHEA:24005"/>
    </physiologicalReaction>
</comment>
<dbReference type="GO" id="GO:0003853">
    <property type="term" value="F:short-chain 2-methyl fatty acyl-CoA dehydrogenase activity"/>
    <property type="evidence" value="ECO:0007669"/>
    <property type="project" value="UniProtKB-EC"/>
</dbReference>
<evidence type="ECO:0000256" key="2">
    <source>
        <dbReference type="ARBA" id="ARBA00004305"/>
    </source>
</evidence>
<keyword evidence="6" id="KW-0597">Phosphoprotein</keyword>
<evidence type="ECO:0000259" key="30">
    <source>
        <dbReference type="Pfam" id="PF02771"/>
    </source>
</evidence>
<keyword evidence="32" id="KW-1185">Reference proteome</keyword>
<dbReference type="GO" id="GO:0046395">
    <property type="term" value="P:carboxylic acid catabolic process"/>
    <property type="evidence" value="ECO:0007669"/>
    <property type="project" value="UniProtKB-ARBA"/>
</dbReference>
<keyword evidence="10" id="KW-0809">Transit peptide</keyword>
<comment type="caution">
    <text evidence="31">The sequence shown here is derived from an EMBL/GenBank/DDBJ whole genome shotgun (WGS) entry which is preliminary data.</text>
</comment>
<dbReference type="SUPFAM" id="SSF47203">
    <property type="entry name" value="Acyl-CoA dehydrogenase C-terminal domain-like"/>
    <property type="match status" value="1"/>
</dbReference>
<name>A0A8J4PP98_9MYCE</name>
<evidence type="ECO:0000256" key="13">
    <source>
        <dbReference type="ARBA" id="ARBA00023098"/>
    </source>
</evidence>
<evidence type="ECO:0000256" key="23">
    <source>
        <dbReference type="ARBA" id="ARBA00049096"/>
    </source>
</evidence>
<evidence type="ECO:0000256" key="10">
    <source>
        <dbReference type="ARBA" id="ARBA00022946"/>
    </source>
</evidence>
<comment type="subcellular location">
    <subcellularLocation>
        <location evidence="2">Mitochondrion matrix</location>
    </subcellularLocation>
</comment>
<comment type="catalytic activity">
    <reaction evidence="21">
        <text>valproyl-CoA + oxidized [electron-transfer flavoprotein] + H(+) = (2E)-2-propylpent-2-enoyl-CoA + reduced [electron-transfer flavoprotein]</text>
        <dbReference type="Rhea" id="RHEA:65344"/>
        <dbReference type="Rhea" id="RHEA-COMP:10685"/>
        <dbReference type="Rhea" id="RHEA-COMP:10686"/>
        <dbReference type="ChEBI" id="CHEBI:15378"/>
        <dbReference type="ChEBI" id="CHEBI:57692"/>
        <dbReference type="ChEBI" id="CHEBI:58307"/>
        <dbReference type="ChEBI" id="CHEBI:156457"/>
        <dbReference type="ChEBI" id="CHEBI:156458"/>
    </reaction>
    <physiologicalReaction direction="left-to-right" evidence="21">
        <dbReference type="Rhea" id="RHEA:65345"/>
    </physiologicalReaction>
</comment>
<evidence type="ECO:0000256" key="9">
    <source>
        <dbReference type="ARBA" id="ARBA00022832"/>
    </source>
</evidence>
<evidence type="ECO:0000256" key="3">
    <source>
        <dbReference type="ARBA" id="ARBA00005198"/>
    </source>
</evidence>
<keyword evidence="13" id="KW-0443">Lipid metabolism</keyword>
<dbReference type="PANTHER" id="PTHR43884:SF1">
    <property type="entry name" value="SHORT_BRANCHED CHAIN SPECIFIC ACYL-COA DEHYDROGENASE, MITOCHONDRIAL"/>
    <property type="match status" value="1"/>
</dbReference>
<comment type="subunit">
    <text evidence="5">Homotetramer.</text>
</comment>
<dbReference type="SUPFAM" id="SSF56645">
    <property type="entry name" value="Acyl-CoA dehydrogenase NM domain-like"/>
    <property type="match status" value="1"/>
</dbReference>
<keyword evidence="12 27" id="KW-0560">Oxidoreductase</keyword>
<evidence type="ECO:0000256" key="15">
    <source>
        <dbReference type="ARBA" id="ARBA00037895"/>
    </source>
</evidence>
<comment type="pathway">
    <text evidence="3">Lipid metabolism; mitochondrial fatty acid beta-oxidation.</text>
</comment>
<sequence>MIRNYLIKSSKQFLAINNTTKCINNTRLFSTQVGKIKPITVLTEAEEELKETVRKFSQDRIKPLVKDMDEKAYLDKKLLHELFEMSLMGIEIPEKYNGLGLNFMSSVIVIEELAKIDPSISVMVDVQNTLVNNCIQRYGTEEQRVKYLNQLATNTVGSFCLSESGSGSDAFSLKTTATKQGDNYVLNGTKCWITNAKEAGLFIVMANIDPSQGYKGITAFIVEGSNPGLSIGKKEDKLGIRASSTCEVILTDCVVPSSAILGQAGKGYKIAIEGLNEGRIGIAAQMLGLAQGVFDSTMPYLIERKQFNKPIADFQGMQFIYADLAVEIEAARLLTYNAARIQEAGLPFVTEASMAKLYASKVAEKAASACISMLGGVGYTKEFDAEKFFRDSKVGQIYEGTTNIQLQTIAKAVLNKYK</sequence>
<evidence type="ECO:0000256" key="6">
    <source>
        <dbReference type="ARBA" id="ARBA00022553"/>
    </source>
</evidence>
<dbReference type="GO" id="GO:0050660">
    <property type="term" value="F:flavin adenine dinucleotide binding"/>
    <property type="evidence" value="ECO:0007669"/>
    <property type="project" value="InterPro"/>
</dbReference>
<keyword evidence="7 27" id="KW-0285">Flavoprotein</keyword>
<comment type="catalytic activity">
    <reaction evidence="20">
        <text>2-methylbutanoyl-CoA + oxidized [electron-transfer flavoprotein] + H(+) = (2E)-2-methylbut-2-enoyl-CoA + reduced [electron-transfer flavoprotein]</text>
        <dbReference type="Rhea" id="RHEA:43780"/>
        <dbReference type="Rhea" id="RHEA-COMP:10685"/>
        <dbReference type="Rhea" id="RHEA-COMP:10686"/>
        <dbReference type="ChEBI" id="CHEBI:15378"/>
        <dbReference type="ChEBI" id="CHEBI:57336"/>
        <dbReference type="ChEBI" id="CHEBI:57337"/>
        <dbReference type="ChEBI" id="CHEBI:57692"/>
        <dbReference type="ChEBI" id="CHEBI:58307"/>
        <dbReference type="EC" id="1.3.8.5"/>
    </reaction>
    <physiologicalReaction direction="left-to-right" evidence="20">
        <dbReference type="Rhea" id="RHEA:43781"/>
    </physiologicalReaction>
</comment>
<dbReference type="InterPro" id="IPR009075">
    <property type="entry name" value="AcylCo_DH/oxidase_C"/>
</dbReference>
<evidence type="ECO:0000256" key="26">
    <source>
        <dbReference type="ARBA" id="ARBA00051903"/>
    </source>
</evidence>
<evidence type="ECO:0000256" key="7">
    <source>
        <dbReference type="ARBA" id="ARBA00022630"/>
    </source>
</evidence>
<evidence type="ECO:0000256" key="5">
    <source>
        <dbReference type="ARBA" id="ARBA00011881"/>
    </source>
</evidence>
<dbReference type="PROSITE" id="PS00072">
    <property type="entry name" value="ACYL_COA_DH_1"/>
    <property type="match status" value="1"/>
</dbReference>
<dbReference type="Gene3D" id="2.40.110.10">
    <property type="entry name" value="Butyryl-CoA Dehydrogenase, subunit A, domain 2"/>
    <property type="match status" value="1"/>
</dbReference>
<evidence type="ECO:0000313" key="32">
    <source>
        <dbReference type="Proteomes" id="UP000695562"/>
    </source>
</evidence>
<evidence type="ECO:0000256" key="18">
    <source>
        <dbReference type="ARBA" id="ARBA00041537"/>
    </source>
</evidence>
<comment type="catalytic activity">
    <reaction evidence="22">
        <text>(2R)-2-methylbutanoyl-CoA + oxidized [electron-transfer flavoprotein] + H(+) = ethylacryloyl-CoA + reduced [electron-transfer flavoprotein]</text>
        <dbReference type="Rhea" id="RHEA:65296"/>
        <dbReference type="Rhea" id="RHEA-COMP:10685"/>
        <dbReference type="Rhea" id="RHEA-COMP:10686"/>
        <dbReference type="ChEBI" id="CHEBI:15378"/>
        <dbReference type="ChEBI" id="CHEBI:57692"/>
        <dbReference type="ChEBI" id="CHEBI:58307"/>
        <dbReference type="ChEBI" id="CHEBI:156439"/>
        <dbReference type="ChEBI" id="CHEBI:156440"/>
    </reaction>
    <physiologicalReaction direction="left-to-right" evidence="22">
        <dbReference type="Rhea" id="RHEA:65297"/>
    </physiologicalReaction>
</comment>
<keyword evidence="9" id="KW-0276">Fatty acid metabolism</keyword>
<dbReference type="InterPro" id="IPR013786">
    <property type="entry name" value="AcylCoA_DH/ox_N"/>
</dbReference>
<dbReference type="Proteomes" id="UP000695562">
    <property type="component" value="Unassembled WGS sequence"/>
</dbReference>
<reference evidence="31" key="1">
    <citation type="submission" date="2020-01" db="EMBL/GenBank/DDBJ databases">
        <title>Development of genomics and gene disruption for Polysphondylium violaceum indicates a role for the polyketide synthase stlB in stalk morphogenesis.</title>
        <authorList>
            <person name="Narita B."/>
            <person name="Kawabe Y."/>
            <person name="Kin K."/>
            <person name="Saito T."/>
            <person name="Gibbs R."/>
            <person name="Kuspa A."/>
            <person name="Muzny D."/>
            <person name="Queller D."/>
            <person name="Richards S."/>
            <person name="Strassman J."/>
            <person name="Sucgang R."/>
            <person name="Worley K."/>
            <person name="Schaap P."/>
        </authorList>
    </citation>
    <scope>NUCLEOTIDE SEQUENCE</scope>
    <source>
        <strain evidence="31">QSvi11</strain>
    </source>
</reference>
<comment type="similarity">
    <text evidence="4 27">Belongs to the acyl-CoA dehydrogenase family.</text>
</comment>
<evidence type="ECO:0000256" key="25">
    <source>
        <dbReference type="ARBA" id="ARBA00049552"/>
    </source>
</evidence>
<feature type="domain" description="Acyl-CoA dehydrogenase/oxidase C-terminal" evidence="28">
    <location>
        <begin position="265"/>
        <end position="414"/>
    </location>
</feature>
<dbReference type="AlphaFoldDB" id="A0A8J4PP98"/>
<accession>A0A8J4PP98</accession>
<dbReference type="InterPro" id="IPR037069">
    <property type="entry name" value="AcylCoA_DH/ox_N_sf"/>
</dbReference>
<evidence type="ECO:0000256" key="19">
    <source>
        <dbReference type="ARBA" id="ARBA00042821"/>
    </source>
</evidence>
<dbReference type="EMBL" id="AJWJ01000519">
    <property type="protein sequence ID" value="KAF2070251.1"/>
    <property type="molecule type" value="Genomic_DNA"/>
</dbReference>
<comment type="catalytic activity">
    <reaction evidence="24">
        <text>hexanoyl-CoA + oxidized [electron-transfer flavoprotein] + H(+) = (2E)-hexenoyl-CoA + reduced [electron-transfer flavoprotein]</text>
        <dbReference type="Rhea" id="RHEA:43464"/>
        <dbReference type="Rhea" id="RHEA-COMP:10685"/>
        <dbReference type="Rhea" id="RHEA-COMP:10686"/>
        <dbReference type="ChEBI" id="CHEBI:15378"/>
        <dbReference type="ChEBI" id="CHEBI:57692"/>
        <dbReference type="ChEBI" id="CHEBI:58307"/>
        <dbReference type="ChEBI" id="CHEBI:62077"/>
        <dbReference type="ChEBI" id="CHEBI:62620"/>
    </reaction>
    <physiologicalReaction direction="left-to-right" evidence="24">
        <dbReference type="Rhea" id="RHEA:43465"/>
    </physiologicalReaction>
</comment>
<dbReference type="PANTHER" id="PTHR43884">
    <property type="entry name" value="ACYL-COA DEHYDROGENASE"/>
    <property type="match status" value="1"/>
</dbReference>
<evidence type="ECO:0000256" key="1">
    <source>
        <dbReference type="ARBA" id="ARBA00001974"/>
    </source>
</evidence>
<dbReference type="InterPro" id="IPR036250">
    <property type="entry name" value="AcylCo_DH-like_C"/>
</dbReference>
<dbReference type="CDD" id="cd01158">
    <property type="entry name" value="SCAD_SBCAD"/>
    <property type="match status" value="1"/>
</dbReference>
<evidence type="ECO:0000256" key="12">
    <source>
        <dbReference type="ARBA" id="ARBA00023002"/>
    </source>
</evidence>
<dbReference type="Pfam" id="PF02771">
    <property type="entry name" value="Acyl-CoA_dh_N"/>
    <property type="match status" value="1"/>
</dbReference>
<dbReference type="EC" id="1.3.8.5" evidence="16"/>
<organism evidence="31 32">
    <name type="scientific">Polysphondylium violaceum</name>
    <dbReference type="NCBI Taxonomy" id="133409"/>
    <lineage>
        <taxon>Eukaryota</taxon>
        <taxon>Amoebozoa</taxon>
        <taxon>Evosea</taxon>
        <taxon>Eumycetozoa</taxon>
        <taxon>Dictyostelia</taxon>
        <taxon>Dictyosteliales</taxon>
        <taxon>Dictyosteliaceae</taxon>
        <taxon>Polysphondylium</taxon>
    </lineage>
</organism>
<evidence type="ECO:0000259" key="28">
    <source>
        <dbReference type="Pfam" id="PF00441"/>
    </source>
</evidence>
<keyword evidence="14" id="KW-0496">Mitochondrion</keyword>
<evidence type="ECO:0000256" key="22">
    <source>
        <dbReference type="ARBA" id="ARBA00048592"/>
    </source>
</evidence>
<dbReference type="InterPro" id="IPR009100">
    <property type="entry name" value="AcylCoA_DH/oxidase_NM_dom_sf"/>
</dbReference>
<evidence type="ECO:0000256" key="16">
    <source>
        <dbReference type="ARBA" id="ARBA00039036"/>
    </source>
</evidence>
<evidence type="ECO:0000256" key="4">
    <source>
        <dbReference type="ARBA" id="ARBA00009347"/>
    </source>
</evidence>
<comment type="catalytic activity">
    <reaction evidence="26">
        <text>2-methylpropanoyl-CoA + oxidized [electron-transfer flavoprotein] + H(+) = 2-methylpropenoyl-CoA + reduced [electron-transfer flavoprotein]</text>
        <dbReference type="Rhea" id="RHEA:44180"/>
        <dbReference type="Rhea" id="RHEA-COMP:10685"/>
        <dbReference type="Rhea" id="RHEA-COMP:10686"/>
        <dbReference type="ChEBI" id="CHEBI:15378"/>
        <dbReference type="ChEBI" id="CHEBI:57338"/>
        <dbReference type="ChEBI" id="CHEBI:57692"/>
        <dbReference type="ChEBI" id="CHEBI:58307"/>
        <dbReference type="ChEBI" id="CHEBI:62500"/>
    </reaction>
    <physiologicalReaction direction="left-to-right" evidence="26">
        <dbReference type="Rhea" id="RHEA:44181"/>
    </physiologicalReaction>
</comment>
<feature type="domain" description="Acyl-CoA dehydrogenase/oxidase N-terminal" evidence="30">
    <location>
        <begin position="43"/>
        <end position="153"/>
    </location>
</feature>
<dbReference type="FunFam" id="1.10.540.10:FF:000012">
    <property type="entry name" value="Acyl-CoA dehydrogenase short/branched chain"/>
    <property type="match status" value="1"/>
</dbReference>
<dbReference type="Pfam" id="PF00441">
    <property type="entry name" value="Acyl-CoA_dh_1"/>
    <property type="match status" value="1"/>
</dbReference>
<dbReference type="OrthoDB" id="10262177at2759"/>
<evidence type="ECO:0000256" key="11">
    <source>
        <dbReference type="ARBA" id="ARBA00022990"/>
    </source>
</evidence>
<evidence type="ECO:0000256" key="27">
    <source>
        <dbReference type="RuleBase" id="RU362125"/>
    </source>
</evidence>
<evidence type="ECO:0000313" key="31">
    <source>
        <dbReference type="EMBL" id="KAF2070251.1"/>
    </source>
</evidence>
<evidence type="ECO:0000259" key="29">
    <source>
        <dbReference type="Pfam" id="PF02770"/>
    </source>
</evidence>
<evidence type="ECO:0000256" key="8">
    <source>
        <dbReference type="ARBA" id="ARBA00022827"/>
    </source>
</evidence>
<protein>
    <recommendedName>
        <fullName evidence="17">Short/branched chain specific acyl-CoA dehydrogenase, mitochondrial</fullName>
        <ecNumber evidence="16">1.3.8.5</ecNumber>
    </recommendedName>
    <alternativeName>
        <fullName evidence="19">2-methyl branched chain acyl-CoA dehydrogenase</fullName>
    </alternativeName>
    <alternativeName>
        <fullName evidence="18">2-methylbutyryl-coenzyme A dehydrogenase</fullName>
    </alternativeName>
</protein>
<dbReference type="Gene3D" id="1.10.540.10">
    <property type="entry name" value="Acyl-CoA dehydrogenase/oxidase, N-terminal domain"/>
    <property type="match status" value="1"/>
</dbReference>
<evidence type="ECO:0000256" key="21">
    <source>
        <dbReference type="ARBA" id="ARBA00048307"/>
    </source>
</evidence>
<proteinExistence type="inferred from homology"/>
<dbReference type="InterPro" id="IPR046373">
    <property type="entry name" value="Acyl-CoA_Oxase/DH_mid-dom_sf"/>
</dbReference>
<feature type="domain" description="Acyl-CoA oxidase/dehydrogenase middle" evidence="29">
    <location>
        <begin position="158"/>
        <end position="253"/>
    </location>
</feature>
<keyword evidence="11" id="KW-0007">Acetylation</keyword>
<evidence type="ECO:0000256" key="20">
    <source>
        <dbReference type="ARBA" id="ARBA00048235"/>
    </source>
</evidence>
<dbReference type="FunFam" id="1.20.140.10:FF:000002">
    <property type="entry name" value="Acyl-CoA dehydrogenase short/branched chain"/>
    <property type="match status" value="1"/>
</dbReference>
<evidence type="ECO:0000256" key="14">
    <source>
        <dbReference type="ARBA" id="ARBA00023128"/>
    </source>
</evidence>
<evidence type="ECO:0000256" key="24">
    <source>
        <dbReference type="ARBA" id="ARBA00049192"/>
    </source>
</evidence>
<evidence type="ECO:0000256" key="17">
    <source>
        <dbReference type="ARBA" id="ARBA00039850"/>
    </source>
</evidence>
<gene>
    <name evidence="31" type="ORF">CYY_008434</name>
</gene>
<dbReference type="GO" id="GO:0006631">
    <property type="term" value="P:fatty acid metabolic process"/>
    <property type="evidence" value="ECO:0007669"/>
    <property type="project" value="UniProtKB-KW"/>
</dbReference>
<dbReference type="GO" id="GO:0005759">
    <property type="term" value="C:mitochondrial matrix"/>
    <property type="evidence" value="ECO:0007669"/>
    <property type="project" value="UniProtKB-SubCell"/>
</dbReference>
<comment type="cofactor">
    <cofactor evidence="1 27">
        <name>FAD</name>
        <dbReference type="ChEBI" id="CHEBI:57692"/>
    </cofactor>
</comment>
<comment type="catalytic activity">
    <reaction evidence="25">
        <text>(2S)-2-methylbutanoyl-CoA + oxidized [electron-transfer flavoprotein] + H(+) = (2E)-2-methylbut-2-enoyl-CoA + reduced [electron-transfer flavoprotein]</text>
        <dbReference type="Rhea" id="RHEA:48256"/>
        <dbReference type="Rhea" id="RHEA-COMP:10685"/>
        <dbReference type="Rhea" id="RHEA-COMP:10686"/>
        <dbReference type="ChEBI" id="CHEBI:15378"/>
        <dbReference type="ChEBI" id="CHEBI:57337"/>
        <dbReference type="ChEBI" id="CHEBI:57692"/>
        <dbReference type="ChEBI" id="CHEBI:58307"/>
        <dbReference type="ChEBI" id="CHEBI:88166"/>
    </reaction>
    <physiologicalReaction direction="left-to-right" evidence="25">
        <dbReference type="Rhea" id="RHEA:48257"/>
    </physiologicalReaction>
</comment>
<dbReference type="Pfam" id="PF02770">
    <property type="entry name" value="Acyl-CoA_dh_M"/>
    <property type="match status" value="1"/>
</dbReference>